<dbReference type="HOGENOM" id="CLU_029307_1_0_1"/>
<accession>M1DT06</accession>
<protein>
    <recommendedName>
        <fullName evidence="2">Putative plant transposon protein domain-containing protein</fullName>
    </recommendedName>
</protein>
<evidence type="ECO:0000259" key="2">
    <source>
        <dbReference type="Pfam" id="PF20167"/>
    </source>
</evidence>
<feature type="region of interest" description="Disordered" evidence="1">
    <location>
        <begin position="1"/>
        <end position="83"/>
    </location>
</feature>
<evidence type="ECO:0000313" key="4">
    <source>
        <dbReference type="Proteomes" id="UP000011115"/>
    </source>
</evidence>
<keyword evidence="4" id="KW-1185">Reference proteome</keyword>
<dbReference type="PaxDb" id="4113-PGSC0003DMT400093923"/>
<dbReference type="PANTHER" id="PTHR33180">
    <property type="entry name" value="PHOTOSYSTEM II CP43 REACTION CENTER PROTEIN"/>
    <property type="match status" value="1"/>
</dbReference>
<dbReference type="GO" id="GO:0009579">
    <property type="term" value="C:thylakoid"/>
    <property type="evidence" value="ECO:0000318"/>
    <property type="project" value="GO_Central"/>
</dbReference>
<dbReference type="AlphaFoldDB" id="M1DT06"/>
<evidence type="ECO:0000313" key="3">
    <source>
        <dbReference type="EnsemblPlants" id="PGSC0003DMT400093923"/>
    </source>
</evidence>
<name>M1DT06_SOLTU</name>
<feature type="domain" description="Putative plant transposon protein" evidence="2">
    <location>
        <begin position="109"/>
        <end position="222"/>
    </location>
</feature>
<sequence length="222" mass="24458">MARSEVAGRNLPRQGKAKGVTMKENATTSEGKTKKLSTIGEKGKAPASPEASSDSEGIHDTYLTTLESEGEQQEPQTMEEDDDELVVARRAELRSKKLNDPSRIRTPQIFTKPCGPYIPSWVREFYNAYSGLIPRGKKLAAKLKPIDCVVVRGKKVQCDSPSLNVVLGCTATLEDDNQVMIRRTSLEIMKKWLAPLISDGTPQLLEVGAVIEKKDLNVAARY</sequence>
<reference evidence="4" key="1">
    <citation type="journal article" date="2011" name="Nature">
        <title>Genome sequence and analysis of the tuber crop potato.</title>
        <authorList>
            <consortium name="The Potato Genome Sequencing Consortium"/>
        </authorList>
    </citation>
    <scope>NUCLEOTIDE SEQUENCE [LARGE SCALE GENOMIC DNA]</scope>
    <source>
        <strain evidence="4">cv. DM1-3 516 R44</strain>
    </source>
</reference>
<proteinExistence type="predicted"/>
<dbReference type="GO" id="GO:0009523">
    <property type="term" value="C:photosystem II"/>
    <property type="evidence" value="ECO:0000318"/>
    <property type="project" value="GO_Central"/>
</dbReference>
<dbReference type="EnsemblPlants" id="PGSC0003DMT400093923">
    <property type="protein sequence ID" value="PGSC0003DMT400093923"/>
    <property type="gene ID" value="PGSC0003DMG400043494"/>
</dbReference>
<dbReference type="Gramene" id="PGSC0003DMT400093923">
    <property type="protein sequence ID" value="PGSC0003DMT400093923"/>
    <property type="gene ID" value="PGSC0003DMG400043494"/>
</dbReference>
<dbReference type="InParanoid" id="M1DT06"/>
<dbReference type="Proteomes" id="UP000011115">
    <property type="component" value="Unassembled WGS sequence"/>
</dbReference>
<organism evidence="3 4">
    <name type="scientific">Solanum tuberosum</name>
    <name type="common">Potato</name>
    <dbReference type="NCBI Taxonomy" id="4113"/>
    <lineage>
        <taxon>Eukaryota</taxon>
        <taxon>Viridiplantae</taxon>
        <taxon>Streptophyta</taxon>
        <taxon>Embryophyta</taxon>
        <taxon>Tracheophyta</taxon>
        <taxon>Spermatophyta</taxon>
        <taxon>Magnoliopsida</taxon>
        <taxon>eudicotyledons</taxon>
        <taxon>Gunneridae</taxon>
        <taxon>Pentapetalae</taxon>
        <taxon>asterids</taxon>
        <taxon>lamiids</taxon>
        <taxon>Solanales</taxon>
        <taxon>Solanaceae</taxon>
        <taxon>Solanoideae</taxon>
        <taxon>Solaneae</taxon>
        <taxon>Solanum</taxon>
    </lineage>
</organism>
<feature type="compositionally biased region" description="Low complexity" evidence="1">
    <location>
        <begin position="45"/>
        <end position="55"/>
    </location>
</feature>
<reference evidence="3" key="2">
    <citation type="submission" date="2015-06" db="UniProtKB">
        <authorList>
            <consortium name="EnsemblPlants"/>
        </authorList>
    </citation>
    <scope>IDENTIFICATION</scope>
    <source>
        <strain evidence="3">DM1-3 516 R44</strain>
    </source>
</reference>
<dbReference type="PANTHER" id="PTHR33180:SF31">
    <property type="entry name" value="POLYPROTEIN PROTEIN"/>
    <property type="match status" value="1"/>
</dbReference>
<dbReference type="InterPro" id="IPR046796">
    <property type="entry name" value="Transposase_32_dom"/>
</dbReference>
<feature type="compositionally biased region" description="Acidic residues" evidence="1">
    <location>
        <begin position="68"/>
        <end position="83"/>
    </location>
</feature>
<dbReference type="Pfam" id="PF20167">
    <property type="entry name" value="Transposase_32"/>
    <property type="match status" value="1"/>
</dbReference>
<evidence type="ECO:0000256" key="1">
    <source>
        <dbReference type="SAM" id="MobiDB-lite"/>
    </source>
</evidence>